<evidence type="ECO:0000256" key="1">
    <source>
        <dbReference type="ARBA" id="ARBA00007447"/>
    </source>
</evidence>
<dbReference type="HOGENOM" id="CLU_013253_3_2_1"/>
<dbReference type="GO" id="GO:0005764">
    <property type="term" value="C:lysosome"/>
    <property type="evidence" value="ECO:0007669"/>
    <property type="project" value="TreeGrafter"/>
</dbReference>
<comment type="similarity">
    <text evidence="1 5">Belongs to the peptidase A1 family.</text>
</comment>
<dbReference type="eggNOG" id="KOG1339">
    <property type="taxonomic scope" value="Eukaryota"/>
</dbReference>
<dbReference type="GeneID" id="141457103"/>
<dbReference type="EMBL" id="ACPB03025233">
    <property type="status" value="NOT_ANNOTATED_CDS"/>
    <property type="molecule type" value="Genomic_DNA"/>
</dbReference>
<dbReference type="InterPro" id="IPR001461">
    <property type="entry name" value="Aspartic_peptidase_A1"/>
</dbReference>
<dbReference type="GO" id="GO:0004190">
    <property type="term" value="F:aspartic-type endopeptidase activity"/>
    <property type="evidence" value="ECO:0007669"/>
    <property type="project" value="UniProtKB-KW"/>
</dbReference>
<evidence type="ECO:0000313" key="10">
    <source>
        <dbReference type="Proteomes" id="UP000015103"/>
    </source>
</evidence>
<dbReference type="EMBL" id="GAHY01001059">
    <property type="protein sequence ID" value="JAA76451.1"/>
    <property type="molecule type" value="mRNA"/>
</dbReference>
<evidence type="ECO:0000256" key="3">
    <source>
        <dbReference type="PIRSR" id="PIRSR601461-1"/>
    </source>
</evidence>
<feature type="domain" description="Peptidase A1" evidence="7">
    <location>
        <begin position="71"/>
        <end position="385"/>
    </location>
</feature>
<reference evidence="10" key="2">
    <citation type="submission" date="2015-04" db="EMBL/GenBank/DDBJ databases">
        <authorList>
            <person name="Wilson R.K."/>
            <person name="Warren W."/>
            <person name="Dotson E."/>
            <person name="Oliveira P.L."/>
        </authorList>
    </citation>
    <scope>NUCLEOTIDE SEQUENCE</scope>
</reference>
<feature type="active site" evidence="3">
    <location>
        <position position="276"/>
    </location>
</feature>
<dbReference type="InterPro" id="IPR033121">
    <property type="entry name" value="PEPTIDASE_A1"/>
</dbReference>
<feature type="chain" id="PRO_5014108746" evidence="6">
    <location>
        <begin position="16"/>
        <end position="388"/>
    </location>
</feature>
<evidence type="ECO:0000313" key="8">
    <source>
        <dbReference type="EMBL" id="JAA76451.1"/>
    </source>
</evidence>
<feature type="disulfide bond" evidence="4">
    <location>
        <begin position="102"/>
        <end position="108"/>
    </location>
</feature>
<reference evidence="9" key="3">
    <citation type="submission" date="2015-05" db="UniProtKB">
        <authorList>
            <consortium name="EnsemblMetazoa"/>
        </authorList>
    </citation>
    <scope>IDENTIFICATION</scope>
</reference>
<dbReference type="InterPro" id="IPR001969">
    <property type="entry name" value="Aspartic_peptidase_AS"/>
</dbReference>
<dbReference type="OMA" id="DCESISQ"/>
<keyword evidence="6" id="KW-0732">Signal</keyword>
<dbReference type="GO" id="GO:0006508">
    <property type="term" value="P:proteolysis"/>
    <property type="evidence" value="ECO:0007669"/>
    <property type="project" value="UniProtKB-KW"/>
</dbReference>
<dbReference type="EMBL" id="ACPB03025234">
    <property type="status" value="NOT_ANNOTATED_CDS"/>
    <property type="molecule type" value="Genomic_DNA"/>
</dbReference>
<dbReference type="FunFam" id="2.40.70.10:FF:000004">
    <property type="entry name" value="Pepsin A"/>
    <property type="match status" value="1"/>
</dbReference>
<dbReference type="STRING" id="13249.R4FP52"/>
<dbReference type="InterPro" id="IPR021109">
    <property type="entry name" value="Peptidase_aspartic_dom_sf"/>
</dbReference>
<dbReference type="RefSeq" id="XP_073989733.1">
    <property type="nucleotide sequence ID" value="XM_074133632.1"/>
</dbReference>
<evidence type="ECO:0000256" key="2">
    <source>
        <dbReference type="ARBA" id="ARBA00023157"/>
    </source>
</evidence>
<feature type="disulfide bond" evidence="4">
    <location>
        <begin position="309"/>
        <end position="346"/>
    </location>
</feature>
<feature type="disulfide bond" evidence="4">
    <location>
        <begin position="267"/>
        <end position="271"/>
    </location>
</feature>
<keyword evidence="5 8" id="KW-0645">Protease</keyword>
<reference evidence="8" key="1">
    <citation type="submission" date="2013-04" db="EMBL/GenBank/DDBJ databases">
        <title>An insight into the transcriptome of the digestive tract of the blood sucking bug, Rhodnius prolixus.</title>
        <authorList>
            <person name="Ribeiro J.M.C."/>
            <person name="Genta F.A."/>
            <person name="Sorgine M.H.F."/>
            <person name="Paiva-Silva G.O."/>
            <person name="Majerowicz D."/>
            <person name="Medeiros M."/>
            <person name="Koerich L."/>
            <person name="Terra W.R."/>
            <person name="Ferreira C."/>
            <person name="Pimentel A.C."/>
            <person name="Bisch P.M."/>
            <person name="Diniz M.M.P."/>
            <person name="Nascimento R."/>
            <person name="Salmon D."/>
            <person name="Silber A.M."/>
            <person name="Alves M."/>
            <person name="Oliveira M.F."/>
            <person name="Gondim K.C."/>
            <person name="Silva Neto M.A.C."/>
            <person name="Atella G.C."/>
            <person name="Araujo H."/>
            <person name="Dias F.S."/>
            <person name="Polycarpo C.R."/>
            <person name="Fampa P."/>
            <person name="Melo A.C."/>
            <person name="Tanaka A.S."/>
            <person name="Balczun C."/>
            <person name="Oliveira J.H.M."/>
            <person name="Goncalves R."/>
            <person name="Lazoski C."/>
            <person name="Pereira M.A."/>
            <person name="Rivera-Pomar R."/>
            <person name="Diambra L."/>
            <person name="Schaub G.A."/>
            <person name="Garcia E.S."/>
            <person name="Azambuja P."/>
            <person name="Braz G.R.C."/>
            <person name="Oliveira P.L."/>
        </authorList>
    </citation>
    <scope>NUCLEOTIDE SEQUENCE</scope>
</reference>
<dbReference type="Gene3D" id="2.60.40.1960">
    <property type="match status" value="1"/>
</dbReference>
<dbReference type="AlphaFoldDB" id="R4FP52"/>
<dbReference type="SUPFAM" id="SSF50630">
    <property type="entry name" value="Acid proteases"/>
    <property type="match status" value="1"/>
</dbReference>
<dbReference type="FunFam" id="2.40.70.10:FF:000044">
    <property type="entry name" value="Lysosomal aspartic protease"/>
    <property type="match status" value="1"/>
</dbReference>
<dbReference type="EnsemblMetazoa" id="RPRC015082-RA">
    <property type="protein sequence ID" value="RPRC015082-PA"/>
    <property type="gene ID" value="RPRC015082"/>
</dbReference>
<keyword evidence="10" id="KW-1185">Reference proteome</keyword>
<protein>
    <submittedName>
        <fullName evidence="8 9">Putative aspartyl protease</fullName>
    </submittedName>
</protein>
<dbReference type="PROSITE" id="PS00141">
    <property type="entry name" value="ASP_PROTEASE"/>
    <property type="match status" value="2"/>
</dbReference>
<evidence type="ECO:0000313" key="9">
    <source>
        <dbReference type="EnsemblMetazoa" id="RPRC015082-PA"/>
    </source>
</evidence>
<sequence>MKFALLSLLIGAAVSHNGHLRVSLEKVYEEPREYYEFMKTATIAHNSLQHYLELQENGVKEILKNNLNAAYYGEISLGTPPQNFSVVFDTGSSNLWVPSSSCYLSLACWNHNSYKSSLSSTYRNDGRPLILTYGSGNVKGFLSTDTLTVSSLQVVDQKFGEMTSISREPFVQAKFDGIFGLAYPSIASDHVVPPVYNMFEQKLIDRPIFSFYLNRKEGASVGGELMFGAINEDLVKEETLYPIPISLPKYWQFQMDGINTLTGDYWCEYGCDAIADTGTSLIVGPPSDVSKIFRKLGATITDRFGIVDCESISQLPDIIFKINGRSYTLEPDDYILKLKNGNKEICLVGFSSLPKFPSQLWILGDVFLAKFYTVFDFGYNTVSFGQLK</sequence>
<dbReference type="Pfam" id="PF00026">
    <property type="entry name" value="Asp"/>
    <property type="match status" value="1"/>
</dbReference>
<accession>R4FP52</accession>
<keyword evidence="2 4" id="KW-1015">Disulfide bond</keyword>
<dbReference type="Proteomes" id="UP000015103">
    <property type="component" value="Unassembled WGS sequence"/>
</dbReference>
<proteinExistence type="evidence at transcript level"/>
<organism evidence="8">
    <name type="scientific">Rhodnius prolixus</name>
    <name type="common">Triatomid bug</name>
    <dbReference type="NCBI Taxonomy" id="13249"/>
    <lineage>
        <taxon>Eukaryota</taxon>
        <taxon>Metazoa</taxon>
        <taxon>Ecdysozoa</taxon>
        <taxon>Arthropoda</taxon>
        <taxon>Hexapoda</taxon>
        <taxon>Insecta</taxon>
        <taxon>Pterygota</taxon>
        <taxon>Neoptera</taxon>
        <taxon>Paraneoptera</taxon>
        <taxon>Hemiptera</taxon>
        <taxon>Heteroptera</taxon>
        <taxon>Panheteroptera</taxon>
        <taxon>Cimicomorpha</taxon>
        <taxon>Reduviidae</taxon>
        <taxon>Triatominae</taxon>
        <taxon>Rhodnius</taxon>
    </lineage>
</organism>
<evidence type="ECO:0000256" key="6">
    <source>
        <dbReference type="SAM" id="SignalP"/>
    </source>
</evidence>
<dbReference type="EMBL" id="ACPB03025232">
    <property type="status" value="NOT_ANNOTATED_CDS"/>
    <property type="molecule type" value="Genomic_DNA"/>
</dbReference>
<evidence type="ECO:0000256" key="4">
    <source>
        <dbReference type="PIRSR" id="PIRSR601461-2"/>
    </source>
</evidence>
<keyword evidence="5" id="KW-0064">Aspartyl protease</keyword>
<evidence type="ECO:0000256" key="5">
    <source>
        <dbReference type="RuleBase" id="RU000454"/>
    </source>
</evidence>
<feature type="signal peptide" evidence="6">
    <location>
        <begin position="1"/>
        <end position="15"/>
    </location>
</feature>
<dbReference type="PROSITE" id="PS51767">
    <property type="entry name" value="PEPTIDASE_A1"/>
    <property type="match status" value="1"/>
</dbReference>
<feature type="active site" evidence="3">
    <location>
        <position position="89"/>
    </location>
</feature>
<dbReference type="Gene3D" id="2.40.70.10">
    <property type="entry name" value="Acid Proteases"/>
    <property type="match status" value="2"/>
</dbReference>
<keyword evidence="5" id="KW-0378">Hydrolase</keyword>
<name>R4FP52_RHOPR</name>
<dbReference type="PRINTS" id="PR00792">
    <property type="entry name" value="PEPSIN"/>
</dbReference>
<dbReference type="VEuPathDB" id="VectorBase:RPRC015082"/>
<dbReference type="PANTHER" id="PTHR47966">
    <property type="entry name" value="BETA-SITE APP-CLEAVING ENZYME, ISOFORM A-RELATED"/>
    <property type="match status" value="1"/>
</dbReference>
<evidence type="ECO:0000259" key="7">
    <source>
        <dbReference type="PROSITE" id="PS51767"/>
    </source>
</evidence>
<dbReference type="InParanoid" id="R4FP52"/>
<dbReference type="PANTHER" id="PTHR47966:SF51">
    <property type="entry name" value="BETA-SITE APP-CLEAVING ENZYME, ISOFORM A-RELATED"/>
    <property type="match status" value="1"/>
</dbReference>